<evidence type="ECO:0000313" key="1">
    <source>
        <dbReference type="EMBL" id="KAF3066903.1"/>
    </source>
</evidence>
<dbReference type="AlphaFoldDB" id="A0A9P4X920"/>
<evidence type="ECO:0000313" key="2">
    <source>
        <dbReference type="Proteomes" id="UP000801864"/>
    </source>
</evidence>
<gene>
    <name evidence="1" type="ORF">CFAM422_009101</name>
</gene>
<name>A0A9P4X920_9HYPO</name>
<comment type="caution">
    <text evidence="1">The sequence shown here is derived from an EMBL/GenBank/DDBJ whole genome shotgun (WGS) entry which is preliminary data.</text>
</comment>
<accession>A0A9P4X920</accession>
<keyword evidence="2" id="KW-1185">Reference proteome</keyword>
<reference evidence="1 2" key="1">
    <citation type="submission" date="2018-06" db="EMBL/GenBank/DDBJ databases">
        <title>Genome analysis of cellulolytic fungus Trichoderma lentiforme CFAM-422.</title>
        <authorList>
            <person name="Steindorff A.S."/>
            <person name="Formighieri E.F."/>
            <person name="Midorikawa G.E.O."/>
            <person name="Tamietti M.S."/>
            <person name="Ramos E.Z."/>
            <person name="Silva A.S."/>
            <person name="Bon E.P.S."/>
            <person name="Mendes T.D."/>
            <person name="Damaso M.C.T."/>
            <person name="Favaro L.C.L."/>
        </authorList>
    </citation>
    <scope>NUCLEOTIDE SEQUENCE [LARGE SCALE GENOMIC DNA]</scope>
    <source>
        <strain evidence="1 2">CFAM-422</strain>
    </source>
</reference>
<protein>
    <submittedName>
        <fullName evidence="1">Uncharacterized protein</fullName>
    </submittedName>
</protein>
<sequence length="150" mass="17246">MPPSTAPYNWNYTCKYLDQALRGAGHAASWPRHQRKKQWPGKAWVSWSRQYLGLGDTTLGARYPVFQGTWPERAWYQQFTYRGLPVYGVRNDHLPFLKAQLYSNGTRSIITTSAKYLATGQKMKKVSKFAKYQHAKRHGNTAVVILYAST</sequence>
<organism evidence="1 2">
    <name type="scientific">Trichoderma lentiforme</name>
    <dbReference type="NCBI Taxonomy" id="1567552"/>
    <lineage>
        <taxon>Eukaryota</taxon>
        <taxon>Fungi</taxon>
        <taxon>Dikarya</taxon>
        <taxon>Ascomycota</taxon>
        <taxon>Pezizomycotina</taxon>
        <taxon>Sordariomycetes</taxon>
        <taxon>Hypocreomycetidae</taxon>
        <taxon>Hypocreales</taxon>
        <taxon>Hypocreaceae</taxon>
        <taxon>Trichoderma</taxon>
    </lineage>
</organism>
<dbReference type="Proteomes" id="UP000801864">
    <property type="component" value="Unassembled WGS sequence"/>
</dbReference>
<dbReference type="EMBL" id="QLNT01000016">
    <property type="protein sequence ID" value="KAF3066903.1"/>
    <property type="molecule type" value="Genomic_DNA"/>
</dbReference>
<proteinExistence type="predicted"/>